<name>A0A6A4I563_9AGAR</name>
<sequence length="103" mass="11275">MKNAATQQAAAPSLLLQTWTQTTYFPQDQNISAGFSFSGIAIYVYLIVTNESLSSSLVSNVYCDFRLDGEIMGSFSHLTDNSSNTQFDVLAFSKTDGKPHDAH</sequence>
<dbReference type="AlphaFoldDB" id="A0A6A4I563"/>
<gene>
    <name evidence="2" type="ORF">BT96DRAFT_935947</name>
</gene>
<accession>A0A6A4I563</accession>
<proteinExistence type="predicted"/>
<keyword evidence="1" id="KW-1133">Transmembrane helix</keyword>
<keyword evidence="1" id="KW-0812">Transmembrane</keyword>
<organism evidence="2 3">
    <name type="scientific">Gymnopus androsaceus JB14</name>
    <dbReference type="NCBI Taxonomy" id="1447944"/>
    <lineage>
        <taxon>Eukaryota</taxon>
        <taxon>Fungi</taxon>
        <taxon>Dikarya</taxon>
        <taxon>Basidiomycota</taxon>
        <taxon>Agaricomycotina</taxon>
        <taxon>Agaricomycetes</taxon>
        <taxon>Agaricomycetidae</taxon>
        <taxon>Agaricales</taxon>
        <taxon>Marasmiineae</taxon>
        <taxon>Omphalotaceae</taxon>
        <taxon>Gymnopus</taxon>
    </lineage>
</organism>
<feature type="transmembrane region" description="Helical" evidence="1">
    <location>
        <begin position="30"/>
        <end position="48"/>
    </location>
</feature>
<evidence type="ECO:0000256" key="1">
    <source>
        <dbReference type="SAM" id="Phobius"/>
    </source>
</evidence>
<keyword evidence="1" id="KW-0472">Membrane</keyword>
<keyword evidence="3" id="KW-1185">Reference proteome</keyword>
<evidence type="ECO:0000313" key="3">
    <source>
        <dbReference type="Proteomes" id="UP000799118"/>
    </source>
</evidence>
<dbReference type="EMBL" id="ML769420">
    <property type="protein sequence ID" value="KAE9403944.1"/>
    <property type="molecule type" value="Genomic_DNA"/>
</dbReference>
<dbReference type="OrthoDB" id="2758521at2759"/>
<reference evidence="2" key="1">
    <citation type="journal article" date="2019" name="Environ. Microbiol.">
        <title>Fungal ecological strategies reflected in gene transcription - a case study of two litter decomposers.</title>
        <authorList>
            <person name="Barbi F."/>
            <person name="Kohler A."/>
            <person name="Barry K."/>
            <person name="Baskaran P."/>
            <person name="Daum C."/>
            <person name="Fauchery L."/>
            <person name="Ihrmark K."/>
            <person name="Kuo A."/>
            <person name="LaButti K."/>
            <person name="Lipzen A."/>
            <person name="Morin E."/>
            <person name="Grigoriev I.V."/>
            <person name="Henrissat B."/>
            <person name="Lindahl B."/>
            <person name="Martin F."/>
        </authorList>
    </citation>
    <scope>NUCLEOTIDE SEQUENCE</scope>
    <source>
        <strain evidence="2">JB14</strain>
    </source>
</reference>
<dbReference type="Proteomes" id="UP000799118">
    <property type="component" value="Unassembled WGS sequence"/>
</dbReference>
<protein>
    <submittedName>
        <fullName evidence="2">Uncharacterized protein</fullName>
    </submittedName>
</protein>
<evidence type="ECO:0000313" key="2">
    <source>
        <dbReference type="EMBL" id="KAE9403944.1"/>
    </source>
</evidence>